<evidence type="ECO:0000313" key="1">
    <source>
        <dbReference type="EMBL" id="GBH34665.1"/>
    </source>
</evidence>
<reference evidence="1 2" key="1">
    <citation type="submission" date="2018-05" db="EMBL/GenBank/DDBJ databases">
        <title>genome sequencing of Nitrosopumilus sp. NM25.</title>
        <authorList>
            <person name="Mori K."/>
            <person name="Nakagawa T."/>
        </authorList>
    </citation>
    <scope>NUCLEOTIDE SEQUENCE [LARGE SCALE GENOMIC DNA]</scope>
    <source>
        <strain evidence="1 2">NM25</strain>
    </source>
</reference>
<name>A0A2S2KT76_9ARCH</name>
<dbReference type="EMBL" id="BGKI01000007">
    <property type="protein sequence ID" value="GBH34665.1"/>
    <property type="molecule type" value="Genomic_DNA"/>
</dbReference>
<evidence type="ECO:0000313" key="2">
    <source>
        <dbReference type="Proteomes" id="UP000245829"/>
    </source>
</evidence>
<proteinExistence type="predicted"/>
<organism evidence="1 2">
    <name type="scientific">Nitrosopumilus zosterae</name>
    <dbReference type="NCBI Taxonomy" id="718286"/>
    <lineage>
        <taxon>Archaea</taxon>
        <taxon>Nitrososphaerota</taxon>
        <taxon>Nitrososphaeria</taxon>
        <taxon>Nitrosopumilales</taxon>
        <taxon>Nitrosopumilaceae</taxon>
        <taxon>Nitrosopumilus</taxon>
    </lineage>
</organism>
<dbReference type="Proteomes" id="UP000245829">
    <property type="component" value="Unassembled WGS sequence"/>
</dbReference>
<accession>A0A2S2KT76</accession>
<gene>
    <name evidence="1" type="ORF">NZNM25_14560</name>
</gene>
<protein>
    <submittedName>
        <fullName evidence="1">Uncharacterized protein</fullName>
    </submittedName>
</protein>
<keyword evidence="2" id="KW-1185">Reference proteome</keyword>
<sequence length="175" mass="19690">MIKTMAIILAAIMLASTGFIVSADAGTIVPGHEKQSKKDKDNNGIPDKGVTVNGHYTSVYAYDNLGDWYWDLGDGRIQGTVDSVEELDSSTLTVCDYVVNFRGNFENDPFMDSGWIQNHINCHGYDDNGHYNYLIVHETDPRYRDNPEWSIWGTWEYHVLTESGIGNLVRPMVPP</sequence>
<dbReference type="AlphaFoldDB" id="A0A2S2KT76"/>
<comment type="caution">
    <text evidence="1">The sequence shown here is derived from an EMBL/GenBank/DDBJ whole genome shotgun (WGS) entry which is preliminary data.</text>
</comment>